<proteinExistence type="predicted"/>
<sequence>MMNDNLPPNSDENTNPENPGRKPKKVKHILIGSPKQVRKTIHAIYSLKYAYPDEWSAFEPTGKSGQVMTFLIRYLYLN</sequence>
<accession>A0A1D8TN13</accession>
<feature type="region of interest" description="Disordered" evidence="1">
    <location>
        <begin position="1"/>
        <end position="25"/>
    </location>
</feature>
<feature type="compositionally biased region" description="Polar residues" evidence="1">
    <location>
        <begin position="1"/>
        <end position="17"/>
    </location>
</feature>
<protein>
    <submittedName>
        <fullName evidence="2">Uncharacterized protein</fullName>
    </submittedName>
</protein>
<dbReference type="EMBL" id="CP017599">
    <property type="protein sequence ID" value="AOW99031.1"/>
    <property type="molecule type" value="Genomic_DNA"/>
</dbReference>
<dbReference type="KEGG" id="mpro:BJP34_05845"/>
<name>A0A1D8TN13_9CYAN</name>
<evidence type="ECO:0000313" key="3">
    <source>
        <dbReference type="Proteomes" id="UP000177870"/>
    </source>
</evidence>
<dbReference type="AlphaFoldDB" id="A0A1D8TN13"/>
<organism evidence="2 3">
    <name type="scientific">Moorena producens PAL-8-15-08-1</name>
    <dbReference type="NCBI Taxonomy" id="1458985"/>
    <lineage>
        <taxon>Bacteria</taxon>
        <taxon>Bacillati</taxon>
        <taxon>Cyanobacteriota</taxon>
        <taxon>Cyanophyceae</taxon>
        <taxon>Coleofasciculales</taxon>
        <taxon>Coleofasciculaceae</taxon>
        <taxon>Moorena</taxon>
    </lineage>
</organism>
<dbReference type="Proteomes" id="UP000177870">
    <property type="component" value="Chromosome"/>
</dbReference>
<evidence type="ECO:0000256" key="1">
    <source>
        <dbReference type="SAM" id="MobiDB-lite"/>
    </source>
</evidence>
<evidence type="ECO:0000313" key="2">
    <source>
        <dbReference type="EMBL" id="AOW99031.1"/>
    </source>
</evidence>
<reference evidence="3" key="1">
    <citation type="submission" date="2016-10" db="EMBL/GenBank/DDBJ databases">
        <title>Comparative genomics uncovers the prolific and rare metabolic potential of the cyanobacterial genus Moorea.</title>
        <authorList>
            <person name="Leao T."/>
            <person name="Castelao G."/>
            <person name="Korobeynikov A."/>
            <person name="Monroe E.A."/>
            <person name="Podell S."/>
            <person name="Glukhov E."/>
            <person name="Allen E."/>
            <person name="Gerwick W.H."/>
            <person name="Gerwick L."/>
        </authorList>
    </citation>
    <scope>NUCLEOTIDE SEQUENCE [LARGE SCALE GENOMIC DNA]</scope>
    <source>
        <strain evidence="3">PAL-8-15-08-1</strain>
    </source>
</reference>
<gene>
    <name evidence="2" type="ORF">BJP34_05845</name>
</gene>